<gene>
    <name evidence="2" type="ORF">A3B10_02050</name>
</gene>
<keyword evidence="1" id="KW-0472">Membrane</keyword>
<evidence type="ECO:0000313" key="3">
    <source>
        <dbReference type="Proteomes" id="UP000177281"/>
    </source>
</evidence>
<feature type="transmembrane region" description="Helical" evidence="1">
    <location>
        <begin position="77"/>
        <end position="97"/>
    </location>
</feature>
<keyword evidence="1" id="KW-1133">Transmembrane helix</keyword>
<evidence type="ECO:0000313" key="2">
    <source>
        <dbReference type="EMBL" id="OGE97358.1"/>
    </source>
</evidence>
<proteinExistence type="predicted"/>
<dbReference type="STRING" id="1817841.A3B10_02050"/>
<evidence type="ECO:0000256" key="1">
    <source>
        <dbReference type="SAM" id="Phobius"/>
    </source>
</evidence>
<keyword evidence="1" id="KW-0812">Transmembrane</keyword>
<protein>
    <submittedName>
        <fullName evidence="2">Uncharacterized protein</fullName>
    </submittedName>
</protein>
<dbReference type="Proteomes" id="UP000177281">
    <property type="component" value="Unassembled WGS sequence"/>
</dbReference>
<name>A0A1F5Q5C3_9BACT</name>
<dbReference type="EMBL" id="MFFB01000001">
    <property type="protein sequence ID" value="OGE97358.1"/>
    <property type="molecule type" value="Genomic_DNA"/>
</dbReference>
<feature type="transmembrane region" description="Helical" evidence="1">
    <location>
        <begin position="48"/>
        <end position="65"/>
    </location>
</feature>
<sequence>MDDDKLTEQLESYRKLASEDKQIDVASLMVQALQKQPTNFISDKEKRWAYLISLIFPPFGFLFALKFYISDKDDRNLATIVCVVLTFVSIITTWTLLKTL</sequence>
<reference evidence="2 3" key="1">
    <citation type="journal article" date="2016" name="Nat. Commun.">
        <title>Thousands of microbial genomes shed light on interconnected biogeochemical processes in an aquifer system.</title>
        <authorList>
            <person name="Anantharaman K."/>
            <person name="Brown C.T."/>
            <person name="Hug L.A."/>
            <person name="Sharon I."/>
            <person name="Castelle C.J."/>
            <person name="Probst A.J."/>
            <person name="Thomas B.C."/>
            <person name="Singh A."/>
            <person name="Wilkins M.J."/>
            <person name="Karaoz U."/>
            <person name="Brodie E.L."/>
            <person name="Williams K.H."/>
            <person name="Hubbard S.S."/>
            <person name="Banfield J.F."/>
        </authorList>
    </citation>
    <scope>NUCLEOTIDE SEQUENCE [LARGE SCALE GENOMIC DNA]</scope>
</reference>
<accession>A0A1F5Q5C3</accession>
<organism evidence="2 3">
    <name type="scientific">Candidatus Doudnabacteria bacterium RIFCSPLOWO2_01_FULL_44_21</name>
    <dbReference type="NCBI Taxonomy" id="1817841"/>
    <lineage>
        <taxon>Bacteria</taxon>
        <taxon>Candidatus Doudnaibacteriota</taxon>
    </lineage>
</organism>
<dbReference type="AlphaFoldDB" id="A0A1F5Q5C3"/>
<comment type="caution">
    <text evidence="2">The sequence shown here is derived from an EMBL/GenBank/DDBJ whole genome shotgun (WGS) entry which is preliminary data.</text>
</comment>